<name>A0A0P0V604_ORYSJ</name>
<protein>
    <submittedName>
        <fullName evidence="2">Os01g0651450 protein</fullName>
    </submittedName>
</protein>
<evidence type="ECO:0000313" key="3">
    <source>
        <dbReference type="Proteomes" id="UP000059680"/>
    </source>
</evidence>
<feature type="compositionally biased region" description="Basic residues" evidence="1">
    <location>
        <begin position="105"/>
        <end position="116"/>
    </location>
</feature>
<dbReference type="PaxDb" id="39947-A0A0P0V604"/>
<dbReference type="Gramene" id="Os01t0651450-00">
    <property type="protein sequence ID" value="Os01t0651450-00"/>
    <property type="gene ID" value="Os01g0651450"/>
</dbReference>
<evidence type="ECO:0000313" key="2">
    <source>
        <dbReference type="EMBL" id="BAS73453.1"/>
    </source>
</evidence>
<organism evidence="2 3">
    <name type="scientific">Oryza sativa subsp. japonica</name>
    <name type="common">Rice</name>
    <dbReference type="NCBI Taxonomy" id="39947"/>
    <lineage>
        <taxon>Eukaryota</taxon>
        <taxon>Viridiplantae</taxon>
        <taxon>Streptophyta</taxon>
        <taxon>Embryophyta</taxon>
        <taxon>Tracheophyta</taxon>
        <taxon>Spermatophyta</taxon>
        <taxon>Magnoliopsida</taxon>
        <taxon>Liliopsida</taxon>
        <taxon>Poales</taxon>
        <taxon>Poaceae</taxon>
        <taxon>BOP clade</taxon>
        <taxon>Oryzoideae</taxon>
        <taxon>Oryzeae</taxon>
        <taxon>Oryzinae</taxon>
        <taxon>Oryza</taxon>
        <taxon>Oryza sativa</taxon>
    </lineage>
</organism>
<feature type="region of interest" description="Disordered" evidence="1">
    <location>
        <begin position="1"/>
        <end position="24"/>
    </location>
</feature>
<accession>A0A0P0V604</accession>
<keyword evidence="3" id="KW-1185">Reference proteome</keyword>
<evidence type="ECO:0000256" key="1">
    <source>
        <dbReference type="SAM" id="MobiDB-lite"/>
    </source>
</evidence>
<reference evidence="2 3" key="2">
    <citation type="journal article" date="2013" name="Plant Cell Physiol.">
        <title>Rice Annotation Project Database (RAP-DB): an integrative and interactive database for rice genomics.</title>
        <authorList>
            <person name="Sakai H."/>
            <person name="Lee S.S."/>
            <person name="Tanaka T."/>
            <person name="Numa H."/>
            <person name="Kim J."/>
            <person name="Kawahara Y."/>
            <person name="Wakimoto H."/>
            <person name="Yang C.C."/>
            <person name="Iwamoto M."/>
            <person name="Abe T."/>
            <person name="Yamada Y."/>
            <person name="Muto A."/>
            <person name="Inokuchi H."/>
            <person name="Ikemura T."/>
            <person name="Matsumoto T."/>
            <person name="Sasaki T."/>
            <person name="Itoh T."/>
        </authorList>
    </citation>
    <scope>NUCLEOTIDE SEQUENCE [LARGE SCALE GENOMIC DNA]</scope>
    <source>
        <strain evidence="3">cv. Nipponbare</strain>
    </source>
</reference>
<reference evidence="2 3" key="3">
    <citation type="journal article" date="2013" name="Rice">
        <title>Improvement of the Oryza sativa Nipponbare reference genome using next generation sequence and optical map data.</title>
        <authorList>
            <person name="Kawahara Y."/>
            <person name="de la Bastide M."/>
            <person name="Hamilton J.P."/>
            <person name="Kanamori H."/>
            <person name="McCombie W.R."/>
            <person name="Ouyang S."/>
            <person name="Schwartz D.C."/>
            <person name="Tanaka T."/>
            <person name="Wu J."/>
            <person name="Zhou S."/>
            <person name="Childs K.L."/>
            <person name="Davidson R.M."/>
            <person name="Lin H."/>
            <person name="Quesada-Ocampo L."/>
            <person name="Vaillancourt B."/>
            <person name="Sakai H."/>
            <person name="Lee S.S."/>
            <person name="Kim J."/>
            <person name="Numa H."/>
            <person name="Itoh T."/>
            <person name="Buell C.R."/>
            <person name="Matsumoto T."/>
        </authorList>
    </citation>
    <scope>NUCLEOTIDE SEQUENCE [LARGE SCALE GENOMIC DNA]</scope>
    <source>
        <strain evidence="3">cv. Nipponbare</strain>
    </source>
</reference>
<gene>
    <name evidence="2" type="ordered locus">Os01g0651450</name>
    <name evidence="2" type="ORF">OSNPB_010651450</name>
</gene>
<reference evidence="3" key="1">
    <citation type="journal article" date="2005" name="Nature">
        <title>The map-based sequence of the rice genome.</title>
        <authorList>
            <consortium name="International rice genome sequencing project (IRGSP)"/>
            <person name="Matsumoto T."/>
            <person name="Wu J."/>
            <person name="Kanamori H."/>
            <person name="Katayose Y."/>
            <person name="Fujisawa M."/>
            <person name="Namiki N."/>
            <person name="Mizuno H."/>
            <person name="Yamamoto K."/>
            <person name="Antonio B.A."/>
            <person name="Baba T."/>
            <person name="Sakata K."/>
            <person name="Nagamura Y."/>
            <person name="Aoki H."/>
            <person name="Arikawa K."/>
            <person name="Arita K."/>
            <person name="Bito T."/>
            <person name="Chiden Y."/>
            <person name="Fujitsuka N."/>
            <person name="Fukunaka R."/>
            <person name="Hamada M."/>
            <person name="Harada C."/>
            <person name="Hayashi A."/>
            <person name="Hijishita S."/>
            <person name="Honda M."/>
            <person name="Hosokawa S."/>
            <person name="Ichikawa Y."/>
            <person name="Idonuma A."/>
            <person name="Iijima M."/>
            <person name="Ikeda M."/>
            <person name="Ikeno M."/>
            <person name="Ito K."/>
            <person name="Ito S."/>
            <person name="Ito T."/>
            <person name="Ito Y."/>
            <person name="Ito Y."/>
            <person name="Iwabuchi A."/>
            <person name="Kamiya K."/>
            <person name="Karasawa W."/>
            <person name="Kurita K."/>
            <person name="Katagiri S."/>
            <person name="Kikuta A."/>
            <person name="Kobayashi H."/>
            <person name="Kobayashi N."/>
            <person name="Machita K."/>
            <person name="Maehara T."/>
            <person name="Masukawa M."/>
            <person name="Mizubayashi T."/>
            <person name="Mukai Y."/>
            <person name="Nagasaki H."/>
            <person name="Nagata Y."/>
            <person name="Naito S."/>
            <person name="Nakashima M."/>
            <person name="Nakama Y."/>
            <person name="Nakamichi Y."/>
            <person name="Nakamura M."/>
            <person name="Meguro A."/>
            <person name="Negishi M."/>
            <person name="Ohta I."/>
            <person name="Ohta T."/>
            <person name="Okamoto M."/>
            <person name="Ono N."/>
            <person name="Saji S."/>
            <person name="Sakaguchi M."/>
            <person name="Sakai K."/>
            <person name="Shibata M."/>
            <person name="Shimokawa T."/>
            <person name="Song J."/>
            <person name="Takazaki Y."/>
            <person name="Terasawa K."/>
            <person name="Tsugane M."/>
            <person name="Tsuji K."/>
            <person name="Ueda S."/>
            <person name="Waki K."/>
            <person name="Yamagata H."/>
            <person name="Yamamoto M."/>
            <person name="Yamamoto S."/>
            <person name="Yamane H."/>
            <person name="Yoshiki S."/>
            <person name="Yoshihara R."/>
            <person name="Yukawa K."/>
            <person name="Zhong H."/>
            <person name="Yano M."/>
            <person name="Yuan Q."/>
            <person name="Ouyang S."/>
            <person name="Liu J."/>
            <person name="Jones K.M."/>
            <person name="Gansberger K."/>
            <person name="Moffat K."/>
            <person name="Hill J."/>
            <person name="Bera J."/>
            <person name="Fadrosh D."/>
            <person name="Jin S."/>
            <person name="Johri S."/>
            <person name="Kim M."/>
            <person name="Overton L."/>
            <person name="Reardon M."/>
            <person name="Tsitrin T."/>
            <person name="Vuong H."/>
            <person name="Weaver B."/>
            <person name="Ciecko A."/>
            <person name="Tallon L."/>
            <person name="Jackson J."/>
            <person name="Pai G."/>
            <person name="Aken S.V."/>
            <person name="Utterback T."/>
            <person name="Reidmuller S."/>
            <person name="Feldblyum T."/>
            <person name="Hsiao J."/>
            <person name="Zismann V."/>
            <person name="Iobst S."/>
            <person name="de Vazeille A.R."/>
            <person name="Buell C.R."/>
            <person name="Ying K."/>
            <person name="Li Y."/>
            <person name="Lu T."/>
            <person name="Huang Y."/>
            <person name="Zhao Q."/>
            <person name="Feng Q."/>
            <person name="Zhang L."/>
            <person name="Zhu J."/>
            <person name="Weng Q."/>
            <person name="Mu J."/>
            <person name="Lu Y."/>
            <person name="Fan D."/>
            <person name="Liu Y."/>
            <person name="Guan J."/>
            <person name="Zhang Y."/>
            <person name="Yu S."/>
            <person name="Liu X."/>
            <person name="Zhang Y."/>
            <person name="Hong G."/>
            <person name="Han B."/>
            <person name="Choisne N."/>
            <person name="Demange N."/>
            <person name="Orjeda G."/>
            <person name="Samain S."/>
            <person name="Cattolico L."/>
            <person name="Pelletier E."/>
            <person name="Couloux A."/>
            <person name="Segurens B."/>
            <person name="Wincker P."/>
            <person name="D'Hont A."/>
            <person name="Scarpelli C."/>
            <person name="Weissenbach J."/>
            <person name="Salanoubat M."/>
            <person name="Quetier F."/>
            <person name="Yu Y."/>
            <person name="Kim H.R."/>
            <person name="Rambo T."/>
            <person name="Currie J."/>
            <person name="Collura K."/>
            <person name="Luo M."/>
            <person name="Yang T."/>
            <person name="Ammiraju J.S.S."/>
            <person name="Engler F."/>
            <person name="Soderlund C."/>
            <person name="Wing R.A."/>
            <person name="Palmer L.E."/>
            <person name="de la Bastide M."/>
            <person name="Spiegel L."/>
            <person name="Nascimento L."/>
            <person name="Zutavern T."/>
            <person name="O'Shaughnessy A."/>
            <person name="Dike S."/>
            <person name="Dedhia N."/>
            <person name="Preston R."/>
            <person name="Balija V."/>
            <person name="McCombie W.R."/>
            <person name="Chow T."/>
            <person name="Chen H."/>
            <person name="Chung M."/>
            <person name="Chen C."/>
            <person name="Shaw J."/>
            <person name="Wu H."/>
            <person name="Hsiao K."/>
            <person name="Chao Y."/>
            <person name="Chu M."/>
            <person name="Cheng C."/>
            <person name="Hour A."/>
            <person name="Lee P."/>
            <person name="Lin S."/>
            <person name="Lin Y."/>
            <person name="Liou J."/>
            <person name="Liu S."/>
            <person name="Hsing Y."/>
            <person name="Raghuvanshi S."/>
            <person name="Mohanty A."/>
            <person name="Bharti A.K."/>
            <person name="Gaur A."/>
            <person name="Gupta V."/>
            <person name="Kumar D."/>
            <person name="Ravi V."/>
            <person name="Vij S."/>
            <person name="Kapur A."/>
            <person name="Khurana P."/>
            <person name="Khurana P."/>
            <person name="Khurana J.P."/>
            <person name="Tyagi A.K."/>
            <person name="Gaikwad K."/>
            <person name="Singh A."/>
            <person name="Dalal V."/>
            <person name="Srivastava S."/>
            <person name="Dixit A."/>
            <person name="Pal A.K."/>
            <person name="Ghazi I.A."/>
            <person name="Yadav M."/>
            <person name="Pandit A."/>
            <person name="Bhargava A."/>
            <person name="Sureshbabu K."/>
            <person name="Batra K."/>
            <person name="Sharma T.R."/>
            <person name="Mohapatra T."/>
            <person name="Singh N.K."/>
            <person name="Messing J."/>
            <person name="Nelson A.B."/>
            <person name="Fuks G."/>
            <person name="Kavchok S."/>
            <person name="Keizer G."/>
            <person name="Linton E."/>
            <person name="Llaca V."/>
            <person name="Song R."/>
            <person name="Tanyolac B."/>
            <person name="Young S."/>
            <person name="Ho-Il K."/>
            <person name="Hahn J.H."/>
            <person name="Sangsakoo G."/>
            <person name="Vanavichit A."/>
            <person name="de Mattos Luiz.A.T."/>
            <person name="Zimmer P.D."/>
            <person name="Malone G."/>
            <person name="Dellagostin O."/>
            <person name="de Oliveira A.C."/>
            <person name="Bevan M."/>
            <person name="Bancroft I."/>
            <person name="Minx P."/>
            <person name="Cordum H."/>
            <person name="Wilson R."/>
            <person name="Cheng Z."/>
            <person name="Jin W."/>
            <person name="Jiang J."/>
            <person name="Leong S.A."/>
            <person name="Iwama H."/>
            <person name="Gojobori T."/>
            <person name="Itoh T."/>
            <person name="Niimura Y."/>
            <person name="Fujii Y."/>
            <person name="Habara T."/>
            <person name="Sakai H."/>
            <person name="Sato Y."/>
            <person name="Wilson G."/>
            <person name="Kumar K."/>
            <person name="McCouch S."/>
            <person name="Juretic N."/>
            <person name="Hoen D."/>
            <person name="Wright S."/>
            <person name="Bruskiewich R."/>
            <person name="Bureau T."/>
            <person name="Miyao A."/>
            <person name="Hirochika H."/>
            <person name="Nishikawa T."/>
            <person name="Kadowaki K."/>
            <person name="Sugiura M."/>
            <person name="Burr B."/>
            <person name="Sasaki T."/>
        </authorList>
    </citation>
    <scope>NUCLEOTIDE SEQUENCE [LARGE SCALE GENOMIC DNA]</scope>
    <source>
        <strain evidence="3">cv. Nipponbare</strain>
    </source>
</reference>
<dbReference type="InParanoid" id="A0A0P0V604"/>
<proteinExistence type="predicted"/>
<dbReference type="EMBL" id="AP014957">
    <property type="protein sequence ID" value="BAS73453.1"/>
    <property type="molecule type" value="Genomic_DNA"/>
</dbReference>
<dbReference type="AlphaFoldDB" id="A0A0P0V604"/>
<sequence length="192" mass="21506">MRNAASTPASRPHRARTGSYADARRRSTAIRFHCRPQKSFSDATASGVLNCLSRPASRTVAEASATEERTRSSVRKTWTQYRKWTAYTGSQPVCGYATKRQLRKKKLRAQGRRKSARGGGGGDEGERLAAGGCWLRRSLMGRLAQRTNGTRGRDGCSGPMPSARRTSLLMASQVWKKVLKRRKWRELNRHGR</sequence>
<feature type="region of interest" description="Disordered" evidence="1">
    <location>
        <begin position="105"/>
        <end position="125"/>
    </location>
</feature>
<dbReference type="Proteomes" id="UP000059680">
    <property type="component" value="Chromosome 1"/>
</dbReference>